<dbReference type="SUPFAM" id="SSF55781">
    <property type="entry name" value="GAF domain-like"/>
    <property type="match status" value="1"/>
</dbReference>
<organism evidence="6 7">
    <name type="scientific">Vibrio tapetis subsp. tapetis</name>
    <dbReference type="NCBI Taxonomy" id="1671868"/>
    <lineage>
        <taxon>Bacteria</taxon>
        <taxon>Pseudomonadati</taxon>
        <taxon>Pseudomonadota</taxon>
        <taxon>Gammaproteobacteria</taxon>
        <taxon>Vibrionales</taxon>
        <taxon>Vibrionaceae</taxon>
        <taxon>Vibrio</taxon>
    </lineage>
</organism>
<comment type="cofactor">
    <cofactor evidence="1">
        <name>Mg(2+)</name>
        <dbReference type="ChEBI" id="CHEBI:18420"/>
    </cofactor>
</comment>
<dbReference type="Gene3D" id="3.30.450.40">
    <property type="match status" value="1"/>
</dbReference>
<dbReference type="GO" id="GO:0043709">
    <property type="term" value="P:cell adhesion involved in single-species biofilm formation"/>
    <property type="evidence" value="ECO:0007669"/>
    <property type="project" value="TreeGrafter"/>
</dbReference>
<dbReference type="SMART" id="SM00086">
    <property type="entry name" value="PAC"/>
    <property type="match status" value="1"/>
</dbReference>
<dbReference type="Pfam" id="PF01590">
    <property type="entry name" value="GAF"/>
    <property type="match status" value="1"/>
</dbReference>
<dbReference type="GO" id="GO:1902201">
    <property type="term" value="P:negative regulation of bacterial-type flagellum-dependent cell motility"/>
    <property type="evidence" value="ECO:0007669"/>
    <property type="project" value="TreeGrafter"/>
</dbReference>
<dbReference type="Pfam" id="PF00989">
    <property type="entry name" value="PAS"/>
    <property type="match status" value="1"/>
</dbReference>
<dbReference type="InterPro" id="IPR000700">
    <property type="entry name" value="PAS-assoc_C"/>
</dbReference>
<dbReference type="Gene3D" id="3.30.70.270">
    <property type="match status" value="1"/>
</dbReference>
<dbReference type="SUPFAM" id="SSF55073">
    <property type="entry name" value="Nucleotide cyclase"/>
    <property type="match status" value="1"/>
</dbReference>
<proteinExistence type="predicted"/>
<evidence type="ECO:0000259" key="4">
    <source>
        <dbReference type="PROSITE" id="PS50113"/>
    </source>
</evidence>
<evidence type="ECO:0000259" key="3">
    <source>
        <dbReference type="PROSITE" id="PS50112"/>
    </source>
</evidence>
<dbReference type="InterPro" id="IPR043128">
    <property type="entry name" value="Rev_trsase/Diguanyl_cyclase"/>
</dbReference>
<dbReference type="PANTHER" id="PTHR45138">
    <property type="entry name" value="REGULATORY COMPONENTS OF SENSORY TRANSDUCTION SYSTEM"/>
    <property type="match status" value="1"/>
</dbReference>
<dbReference type="SMART" id="SM00267">
    <property type="entry name" value="GGDEF"/>
    <property type="match status" value="1"/>
</dbReference>
<dbReference type="EMBL" id="LT960611">
    <property type="protein sequence ID" value="SON48474.1"/>
    <property type="molecule type" value="Genomic_DNA"/>
</dbReference>
<reference evidence="6 7" key="1">
    <citation type="submission" date="2017-10" db="EMBL/GenBank/DDBJ databases">
        <authorList>
            <person name="Banno H."/>
            <person name="Chua N.-H."/>
        </authorList>
    </citation>
    <scope>NUCLEOTIDE SEQUENCE [LARGE SCALE GENOMIC DNA]</scope>
    <source>
        <strain evidence="6">Vibrio tapetis CECT4600</strain>
    </source>
</reference>
<evidence type="ECO:0000313" key="6">
    <source>
        <dbReference type="EMBL" id="SON48474.1"/>
    </source>
</evidence>
<dbReference type="Gene3D" id="3.30.450.20">
    <property type="entry name" value="PAS domain"/>
    <property type="match status" value="1"/>
</dbReference>
<name>A0A2N8Z973_9VIBR</name>
<dbReference type="InterPro" id="IPR029787">
    <property type="entry name" value="Nucleotide_cyclase"/>
</dbReference>
<feature type="domain" description="PAS" evidence="3">
    <location>
        <begin position="12"/>
        <end position="70"/>
    </location>
</feature>
<dbReference type="FunFam" id="3.30.70.270:FF:000001">
    <property type="entry name" value="Diguanylate cyclase domain protein"/>
    <property type="match status" value="1"/>
</dbReference>
<dbReference type="PROSITE" id="PS50112">
    <property type="entry name" value="PAS"/>
    <property type="match status" value="1"/>
</dbReference>
<evidence type="ECO:0000256" key="1">
    <source>
        <dbReference type="ARBA" id="ARBA00001946"/>
    </source>
</evidence>
<dbReference type="RefSeq" id="WP_231897852.1">
    <property type="nucleotide sequence ID" value="NZ_LT960611.1"/>
</dbReference>
<dbReference type="InterPro" id="IPR050469">
    <property type="entry name" value="Diguanylate_Cyclase"/>
</dbReference>
<evidence type="ECO:0000256" key="2">
    <source>
        <dbReference type="ARBA" id="ARBA00012528"/>
    </source>
</evidence>
<dbReference type="SMART" id="SM00065">
    <property type="entry name" value="GAF"/>
    <property type="match status" value="1"/>
</dbReference>
<dbReference type="KEGG" id="vta:A0495"/>
<dbReference type="Proteomes" id="UP000235828">
    <property type="component" value="Chromosome A"/>
</dbReference>
<dbReference type="CDD" id="cd00130">
    <property type="entry name" value="PAS"/>
    <property type="match status" value="1"/>
</dbReference>
<accession>A0A2N8Z973</accession>
<evidence type="ECO:0000259" key="5">
    <source>
        <dbReference type="PROSITE" id="PS50887"/>
    </source>
</evidence>
<protein>
    <recommendedName>
        <fullName evidence="2">diguanylate cyclase</fullName>
        <ecNumber evidence="2">2.7.7.65</ecNumber>
    </recommendedName>
</protein>
<dbReference type="SUPFAM" id="SSF55785">
    <property type="entry name" value="PYP-like sensor domain (PAS domain)"/>
    <property type="match status" value="1"/>
</dbReference>
<evidence type="ECO:0000313" key="7">
    <source>
        <dbReference type="Proteomes" id="UP000235828"/>
    </source>
</evidence>
<dbReference type="SMART" id="SM00091">
    <property type="entry name" value="PAS"/>
    <property type="match status" value="1"/>
</dbReference>
<dbReference type="Pfam" id="PF00990">
    <property type="entry name" value="GGDEF"/>
    <property type="match status" value="1"/>
</dbReference>
<dbReference type="InterPro" id="IPR013767">
    <property type="entry name" value="PAS_fold"/>
</dbReference>
<dbReference type="PROSITE" id="PS50113">
    <property type="entry name" value="PAC"/>
    <property type="match status" value="1"/>
</dbReference>
<dbReference type="CDD" id="cd01949">
    <property type="entry name" value="GGDEF"/>
    <property type="match status" value="1"/>
</dbReference>
<dbReference type="InterPro" id="IPR001610">
    <property type="entry name" value="PAC"/>
</dbReference>
<dbReference type="PANTHER" id="PTHR45138:SF24">
    <property type="entry name" value="DIGUANYLATE CYCLASE DGCC-RELATED"/>
    <property type="match status" value="1"/>
</dbReference>
<dbReference type="PROSITE" id="PS50887">
    <property type="entry name" value="GGDEF"/>
    <property type="match status" value="1"/>
</dbReference>
<dbReference type="EC" id="2.7.7.65" evidence="2"/>
<dbReference type="InterPro" id="IPR000160">
    <property type="entry name" value="GGDEF_dom"/>
</dbReference>
<dbReference type="GO" id="GO:0005886">
    <property type="term" value="C:plasma membrane"/>
    <property type="evidence" value="ECO:0007669"/>
    <property type="project" value="TreeGrafter"/>
</dbReference>
<sequence length="464" mass="51593">MGMTFTDTTGLDIATVQLVFEHIDTPIIVSNLARQFVYMNPAARDLFGYSNNDVVGKSTIVLYAHDSDYDKQGLRRFNAHTNYSESTDTVDYKNSDGHIFKGQLSGGAIKDQDGKPQFFVAIIKDVSNRVAAEVALNKLHTITSSRDLNFEQRVKAILNLGCEHFGLPIGIFSKIDNQKYVIQYAVHPDDALDSGLTFDLGATYCSHVYQANDVQGFNHVSHSRIATHPCFSNFGLEAYLGAPIFVDGKRFGTLNFSSPESTRSFTGQDVELVRMFAEWVGHELARNNDISALKHAHDQLKVVANTDALTQLANRGCTECILKKQVSLSLQYEKDLVVAIFDFDHFKAINDNFGHNAGDAALKYFSRLVSEFCRADDVYGRWGGEEFLAIYPNTNKAGVEILLNRLLVKLKEKGIDFEGEMIPLTVSVGVAQLIKNDNAGSLISRADNALYRAKDKGRDRIEFS</sequence>
<dbReference type="InterPro" id="IPR035965">
    <property type="entry name" value="PAS-like_dom_sf"/>
</dbReference>
<dbReference type="AlphaFoldDB" id="A0A2N8Z973"/>
<feature type="domain" description="PAC" evidence="4">
    <location>
        <begin position="86"/>
        <end position="138"/>
    </location>
</feature>
<dbReference type="NCBIfam" id="TIGR00254">
    <property type="entry name" value="GGDEF"/>
    <property type="match status" value="1"/>
</dbReference>
<dbReference type="GO" id="GO:0006355">
    <property type="term" value="P:regulation of DNA-templated transcription"/>
    <property type="evidence" value="ECO:0007669"/>
    <property type="project" value="InterPro"/>
</dbReference>
<gene>
    <name evidence="6" type="ORF">VTAP4600_A0495</name>
</gene>
<keyword evidence="7" id="KW-1185">Reference proteome</keyword>
<dbReference type="NCBIfam" id="TIGR00229">
    <property type="entry name" value="sensory_box"/>
    <property type="match status" value="1"/>
</dbReference>
<feature type="domain" description="GGDEF" evidence="5">
    <location>
        <begin position="334"/>
        <end position="464"/>
    </location>
</feature>
<dbReference type="InterPro" id="IPR003018">
    <property type="entry name" value="GAF"/>
</dbReference>
<dbReference type="GO" id="GO:0052621">
    <property type="term" value="F:diguanylate cyclase activity"/>
    <property type="evidence" value="ECO:0007669"/>
    <property type="project" value="UniProtKB-EC"/>
</dbReference>
<dbReference type="InterPro" id="IPR029016">
    <property type="entry name" value="GAF-like_dom_sf"/>
</dbReference>
<dbReference type="InterPro" id="IPR000014">
    <property type="entry name" value="PAS"/>
</dbReference>